<protein>
    <submittedName>
        <fullName evidence="1">Uncharacterized protein</fullName>
    </submittedName>
</protein>
<accession>A0AAN7Z2A9</accession>
<comment type="caution">
    <text evidence="1">The sequence shown here is derived from an EMBL/GenBank/DDBJ whole genome shotgun (WGS) entry which is preliminary data.</text>
</comment>
<dbReference type="AlphaFoldDB" id="A0AAN7Z2A9"/>
<dbReference type="EMBL" id="JAWHQM010000005">
    <property type="protein sequence ID" value="KAK5627257.1"/>
    <property type="molecule type" value="Genomic_DNA"/>
</dbReference>
<evidence type="ECO:0000313" key="1">
    <source>
        <dbReference type="EMBL" id="KAK5627257.1"/>
    </source>
</evidence>
<sequence>MNHQRGGKGQTKAAGTNWIGFGDDGLVGNKVDINVHVVVKVHRIHGAKSTCAASAGKGIDYMQGGVRDAA</sequence>
<evidence type="ECO:0000313" key="2">
    <source>
        <dbReference type="Proteomes" id="UP001305414"/>
    </source>
</evidence>
<keyword evidence="2" id="KW-1185">Reference proteome</keyword>
<dbReference type="Proteomes" id="UP001305414">
    <property type="component" value="Unassembled WGS sequence"/>
</dbReference>
<name>A0AAN7Z2A9_9PEZI</name>
<gene>
    <name evidence="1" type="ORF">RRF57_002972</name>
</gene>
<proteinExistence type="predicted"/>
<reference evidence="1 2" key="1">
    <citation type="submission" date="2023-10" db="EMBL/GenBank/DDBJ databases">
        <title>Draft genome sequence of Xylaria bambusicola isolate GMP-LS, the root and basal stem rot pathogen of sugarcane in Indonesia.</title>
        <authorList>
            <person name="Selvaraj P."/>
            <person name="Muralishankar V."/>
            <person name="Muruganantham S."/>
            <person name="Sp S."/>
            <person name="Haryani S."/>
            <person name="Lau K.J.X."/>
            <person name="Naqvi N.I."/>
        </authorList>
    </citation>
    <scope>NUCLEOTIDE SEQUENCE [LARGE SCALE GENOMIC DNA]</scope>
    <source>
        <strain evidence="1">GMP-LS</strain>
    </source>
</reference>
<organism evidence="1 2">
    <name type="scientific">Xylaria bambusicola</name>
    <dbReference type="NCBI Taxonomy" id="326684"/>
    <lineage>
        <taxon>Eukaryota</taxon>
        <taxon>Fungi</taxon>
        <taxon>Dikarya</taxon>
        <taxon>Ascomycota</taxon>
        <taxon>Pezizomycotina</taxon>
        <taxon>Sordariomycetes</taxon>
        <taxon>Xylariomycetidae</taxon>
        <taxon>Xylariales</taxon>
        <taxon>Xylariaceae</taxon>
        <taxon>Xylaria</taxon>
    </lineage>
</organism>